<proteinExistence type="predicted"/>
<dbReference type="Gene3D" id="3.40.640.10">
    <property type="entry name" value="Type I PLP-dependent aspartate aminotransferase-like (Major domain)"/>
    <property type="match status" value="1"/>
</dbReference>
<dbReference type="eggNOG" id="COG0520">
    <property type="taxonomic scope" value="Bacteria"/>
</dbReference>
<dbReference type="Pfam" id="PF00266">
    <property type="entry name" value="Aminotran_5"/>
    <property type="match status" value="1"/>
</dbReference>
<organism evidence="2 3">
    <name type="scientific">Conexibacter woesei (strain DSM 14684 / CCUG 47730 / CIP 108061 / JCM 11494 / NBRC 100937 / ID131577)</name>
    <dbReference type="NCBI Taxonomy" id="469383"/>
    <lineage>
        <taxon>Bacteria</taxon>
        <taxon>Bacillati</taxon>
        <taxon>Actinomycetota</taxon>
        <taxon>Thermoleophilia</taxon>
        <taxon>Solirubrobacterales</taxon>
        <taxon>Conexibacteraceae</taxon>
        <taxon>Conexibacter</taxon>
    </lineage>
</organism>
<reference evidence="2 3" key="1">
    <citation type="journal article" date="2010" name="Stand. Genomic Sci.">
        <title>Complete genome sequence of Conexibacter woesei type strain (ID131577).</title>
        <authorList>
            <person name="Pukall R."/>
            <person name="Lapidus A."/>
            <person name="Glavina Del Rio T."/>
            <person name="Copeland A."/>
            <person name="Tice H."/>
            <person name="Cheng J.-F."/>
            <person name="Lucas S."/>
            <person name="Chen F."/>
            <person name="Nolan M."/>
            <person name="Bruce D."/>
            <person name="Goodwin L."/>
            <person name="Pitluck S."/>
            <person name="Mavromatis K."/>
            <person name="Ivanova N."/>
            <person name="Ovchinnikova G."/>
            <person name="Pati A."/>
            <person name="Chen A."/>
            <person name="Palaniappan K."/>
            <person name="Land M."/>
            <person name="Hauser L."/>
            <person name="Chang Y.-J."/>
            <person name="Jeffries C.D."/>
            <person name="Chain P."/>
            <person name="Meincke L."/>
            <person name="Sims D."/>
            <person name="Brettin T."/>
            <person name="Detter J.C."/>
            <person name="Rohde M."/>
            <person name="Goeker M."/>
            <person name="Bristow J."/>
            <person name="Eisen J.A."/>
            <person name="Markowitz V."/>
            <person name="Kyrpides N.C."/>
            <person name="Klenk H.-P."/>
            <person name="Hugenholtz P."/>
        </authorList>
    </citation>
    <scope>NUCLEOTIDE SEQUENCE [LARGE SCALE GENOMIC DNA]</scope>
    <source>
        <strain evidence="3">DSM 14684 / CIP 108061 / JCM 11494 / NBRC 100937 / ID131577</strain>
    </source>
</reference>
<dbReference type="InterPro" id="IPR015421">
    <property type="entry name" value="PyrdxlP-dep_Trfase_major"/>
</dbReference>
<sequence>MSAAGAVYDVEAVRARFASLRDAPADAPVFFDTPGGSQVPDDVRTAVEEAMRDAAGNLGGAFATSRRVAAMVEEARDAAARFLGCSADEVVFGQNMTSLNFTLSRALARTLRAGDEIVVTRLDHDASVSPWLELAEDLGIIVRTAGIDEATCTLDLADLAAQIGPRTRVIAFSWAANSVGTVIDAARVCTLAREAGALSWIDATHYAAHHGIDVQAIGADVLICSPYKFCGPHLGLAYGRADVLGRWRPYKVRPAPTEPVGKRFETGTQPYEQLAGFTAAVDYWDDVDATGAGHAYTRALGERFLGGLPDGVRVIGPPTLDGRVPTFLLRFDGRDAAHVSDQLVARGFNVTASEHFYCLGLRDVIGGKAVRVGLFHYNTAAEVDALLAALGELTA</sequence>
<dbReference type="Proteomes" id="UP000008229">
    <property type="component" value="Chromosome"/>
</dbReference>
<evidence type="ECO:0000259" key="1">
    <source>
        <dbReference type="Pfam" id="PF00266"/>
    </source>
</evidence>
<dbReference type="EMBL" id="CP001854">
    <property type="protein sequence ID" value="ADB49367.1"/>
    <property type="molecule type" value="Genomic_DNA"/>
</dbReference>
<dbReference type="SUPFAM" id="SSF53383">
    <property type="entry name" value="PLP-dependent transferases"/>
    <property type="match status" value="1"/>
</dbReference>
<dbReference type="InterPro" id="IPR011340">
    <property type="entry name" value="Cys_dSase-rel"/>
</dbReference>
<gene>
    <name evidence="2" type="ordered locus">Cwoe_0934</name>
</gene>
<dbReference type="RefSeq" id="WP_012932420.1">
    <property type="nucleotide sequence ID" value="NC_013739.1"/>
</dbReference>
<name>D3FBJ8_CONWI</name>
<dbReference type="KEGG" id="cwo:Cwoe_0934"/>
<dbReference type="PANTHER" id="PTHR43586:SF21">
    <property type="entry name" value="PYRIDOXAL PHOSPHATE (PLP)-DEPENDENT ASPARTATE AMINOTRANSFERASE SUPERFAMILY"/>
    <property type="match status" value="1"/>
</dbReference>
<reference evidence="3" key="2">
    <citation type="submission" date="2010-01" db="EMBL/GenBank/DDBJ databases">
        <title>The complete genome of Conexibacter woesei DSM 14684.</title>
        <authorList>
            <consortium name="US DOE Joint Genome Institute (JGI-PGF)"/>
            <person name="Lucas S."/>
            <person name="Copeland A."/>
            <person name="Lapidus A."/>
            <person name="Glavina del Rio T."/>
            <person name="Dalin E."/>
            <person name="Tice H."/>
            <person name="Bruce D."/>
            <person name="Goodwin L."/>
            <person name="Pitluck S."/>
            <person name="Kyrpides N."/>
            <person name="Mavromatis K."/>
            <person name="Ivanova N."/>
            <person name="Mikhailova N."/>
            <person name="Chertkov O."/>
            <person name="Brettin T."/>
            <person name="Detter J.C."/>
            <person name="Han C."/>
            <person name="Larimer F."/>
            <person name="Land M."/>
            <person name="Hauser L."/>
            <person name="Markowitz V."/>
            <person name="Cheng J.-F."/>
            <person name="Hugenholtz P."/>
            <person name="Woyke T."/>
            <person name="Wu D."/>
            <person name="Pukall R."/>
            <person name="Steenblock K."/>
            <person name="Schneider S."/>
            <person name="Klenk H.-P."/>
            <person name="Eisen J.A."/>
        </authorList>
    </citation>
    <scope>NUCLEOTIDE SEQUENCE [LARGE SCALE GENOMIC DNA]</scope>
    <source>
        <strain evidence="3">DSM 14684 / CIP 108061 / JCM 11494 / NBRC 100937 / ID131577</strain>
    </source>
</reference>
<dbReference type="AlphaFoldDB" id="D3FBJ8"/>
<dbReference type="InterPro" id="IPR015422">
    <property type="entry name" value="PyrdxlP-dep_Trfase_small"/>
</dbReference>
<accession>D3FBJ8</accession>
<keyword evidence="3" id="KW-1185">Reference proteome</keyword>
<dbReference type="PANTHER" id="PTHR43586">
    <property type="entry name" value="CYSTEINE DESULFURASE"/>
    <property type="match status" value="1"/>
</dbReference>
<dbReference type="HOGENOM" id="CLU_003433_2_2_11"/>
<dbReference type="InterPro" id="IPR000192">
    <property type="entry name" value="Aminotrans_V_dom"/>
</dbReference>
<evidence type="ECO:0000313" key="2">
    <source>
        <dbReference type="EMBL" id="ADB49367.1"/>
    </source>
</evidence>
<evidence type="ECO:0000313" key="3">
    <source>
        <dbReference type="Proteomes" id="UP000008229"/>
    </source>
</evidence>
<dbReference type="NCBIfam" id="TIGR01976">
    <property type="entry name" value="am_tr_V_VC1184"/>
    <property type="match status" value="1"/>
</dbReference>
<protein>
    <submittedName>
        <fullName evidence="2">Cysteine desulfurase family protein</fullName>
    </submittedName>
</protein>
<dbReference type="OrthoDB" id="7592443at2"/>
<feature type="domain" description="Aminotransferase class V" evidence="1">
    <location>
        <begin position="29"/>
        <end position="386"/>
    </location>
</feature>
<dbReference type="STRING" id="469383.Cwoe_0934"/>
<dbReference type="Gene3D" id="3.90.1150.10">
    <property type="entry name" value="Aspartate Aminotransferase, domain 1"/>
    <property type="match status" value="1"/>
</dbReference>
<dbReference type="InterPro" id="IPR015424">
    <property type="entry name" value="PyrdxlP-dep_Trfase"/>
</dbReference>